<dbReference type="EMBL" id="BMEX01000021">
    <property type="protein sequence ID" value="GGA56514.1"/>
    <property type="molecule type" value="Genomic_DNA"/>
</dbReference>
<name>A0ABQ1H3J9_9BACL</name>
<dbReference type="Pfam" id="PF01844">
    <property type="entry name" value="HNH"/>
    <property type="match status" value="1"/>
</dbReference>
<keyword evidence="1" id="KW-0540">Nuclease</keyword>
<evidence type="ECO:0000313" key="7">
    <source>
        <dbReference type="Proteomes" id="UP000617979"/>
    </source>
</evidence>
<evidence type="ECO:0000256" key="4">
    <source>
        <dbReference type="ARBA" id="ARBA00040194"/>
    </source>
</evidence>
<dbReference type="PANTHER" id="PTHR41286:SF1">
    <property type="entry name" value="HNH NUCLEASE YAJD-RELATED"/>
    <property type="match status" value="1"/>
</dbReference>
<comment type="caution">
    <text evidence="6">The sequence shown here is derived from an EMBL/GenBank/DDBJ whole genome shotgun (WGS) entry which is preliminary data.</text>
</comment>
<feature type="domain" description="HNH" evidence="5">
    <location>
        <begin position="50"/>
        <end position="96"/>
    </location>
</feature>
<organism evidence="6 7">
    <name type="scientific">Kroppenstedtia guangzhouensis</name>
    <dbReference type="NCBI Taxonomy" id="1274356"/>
    <lineage>
        <taxon>Bacteria</taxon>
        <taxon>Bacillati</taxon>
        <taxon>Bacillota</taxon>
        <taxon>Bacilli</taxon>
        <taxon>Bacillales</taxon>
        <taxon>Thermoactinomycetaceae</taxon>
        <taxon>Kroppenstedtia</taxon>
    </lineage>
</organism>
<evidence type="ECO:0000259" key="5">
    <source>
        <dbReference type="Pfam" id="PF01844"/>
    </source>
</evidence>
<keyword evidence="2" id="KW-0378">Hydrolase</keyword>
<evidence type="ECO:0000256" key="3">
    <source>
        <dbReference type="ARBA" id="ARBA00038412"/>
    </source>
</evidence>
<sequence length="116" mass="13154">MGGKESRKGIVIGAFLVWGGYIKTWAKSFYKGRAWRKCRDAYFVSKHGLCERCGRPGKVVHHKIYLTPDNIHDPDVSLNWENLELLCQDCHNNEHHGIKPTGDGLKFDESGDLVEA</sequence>
<comment type="similarity">
    <text evidence="3">Belongs to the HNH nuclease family.</text>
</comment>
<gene>
    <name evidence="6" type="ORF">GCM10007416_32140</name>
</gene>
<proteinExistence type="inferred from homology"/>
<dbReference type="CDD" id="cd00085">
    <property type="entry name" value="HNHc"/>
    <property type="match status" value="1"/>
</dbReference>
<reference evidence="7" key="1">
    <citation type="journal article" date="2019" name="Int. J. Syst. Evol. Microbiol.">
        <title>The Global Catalogue of Microorganisms (GCM) 10K type strain sequencing project: providing services to taxonomists for standard genome sequencing and annotation.</title>
        <authorList>
            <consortium name="The Broad Institute Genomics Platform"/>
            <consortium name="The Broad Institute Genome Sequencing Center for Infectious Disease"/>
            <person name="Wu L."/>
            <person name="Ma J."/>
        </authorList>
    </citation>
    <scope>NUCLEOTIDE SEQUENCE [LARGE SCALE GENOMIC DNA]</scope>
    <source>
        <strain evidence="7">CGMCC 1.12404</strain>
    </source>
</reference>
<keyword evidence="7" id="KW-1185">Reference proteome</keyword>
<evidence type="ECO:0000256" key="1">
    <source>
        <dbReference type="ARBA" id="ARBA00022722"/>
    </source>
</evidence>
<evidence type="ECO:0000313" key="6">
    <source>
        <dbReference type="EMBL" id="GGA56514.1"/>
    </source>
</evidence>
<protein>
    <recommendedName>
        <fullName evidence="4">Putative HNH nuclease YajD</fullName>
    </recommendedName>
</protein>
<dbReference type="InterPro" id="IPR003615">
    <property type="entry name" value="HNH_nuc"/>
</dbReference>
<dbReference type="Proteomes" id="UP000617979">
    <property type="component" value="Unassembled WGS sequence"/>
</dbReference>
<evidence type="ECO:0000256" key="2">
    <source>
        <dbReference type="ARBA" id="ARBA00022801"/>
    </source>
</evidence>
<accession>A0ABQ1H3J9</accession>
<dbReference type="InterPro" id="IPR002711">
    <property type="entry name" value="HNH"/>
</dbReference>
<dbReference type="PANTHER" id="PTHR41286">
    <property type="entry name" value="HNH NUCLEASE YAJD-RELATED"/>
    <property type="match status" value="1"/>
</dbReference>